<proteinExistence type="predicted"/>
<evidence type="ECO:0000313" key="2">
    <source>
        <dbReference type="Proteomes" id="UP001500618"/>
    </source>
</evidence>
<accession>A0ABN2GAA0</accession>
<dbReference type="EMBL" id="BAAANY010000005">
    <property type="protein sequence ID" value="GAA1667649.1"/>
    <property type="molecule type" value="Genomic_DNA"/>
</dbReference>
<dbReference type="Gene3D" id="3.30.70.100">
    <property type="match status" value="1"/>
</dbReference>
<comment type="caution">
    <text evidence="1">The sequence shown here is derived from an EMBL/GenBank/DDBJ whole genome shotgun (WGS) entry which is preliminary data.</text>
</comment>
<dbReference type="PANTHER" id="PTHR34389:SF2">
    <property type="entry name" value="L-RHAMNOSE MUTAROTASE"/>
    <property type="match status" value="1"/>
</dbReference>
<organism evidence="1 2">
    <name type="scientific">Fodinicola feengrottensis</name>
    <dbReference type="NCBI Taxonomy" id="435914"/>
    <lineage>
        <taxon>Bacteria</taxon>
        <taxon>Bacillati</taxon>
        <taxon>Actinomycetota</taxon>
        <taxon>Actinomycetes</taxon>
        <taxon>Mycobacteriales</taxon>
        <taxon>Fodinicola</taxon>
    </lineage>
</organism>
<dbReference type="Proteomes" id="UP001500618">
    <property type="component" value="Unassembled WGS sequence"/>
</dbReference>
<dbReference type="InterPro" id="IPR008000">
    <property type="entry name" value="Rham/fucose_mutarotase"/>
</dbReference>
<dbReference type="Pfam" id="PF05336">
    <property type="entry name" value="rhaM"/>
    <property type="match status" value="1"/>
</dbReference>
<reference evidence="1 2" key="1">
    <citation type="journal article" date="2019" name="Int. J. Syst. Evol. Microbiol.">
        <title>The Global Catalogue of Microorganisms (GCM) 10K type strain sequencing project: providing services to taxonomists for standard genome sequencing and annotation.</title>
        <authorList>
            <consortium name="The Broad Institute Genomics Platform"/>
            <consortium name="The Broad Institute Genome Sequencing Center for Infectious Disease"/>
            <person name="Wu L."/>
            <person name="Ma J."/>
        </authorList>
    </citation>
    <scope>NUCLEOTIDE SEQUENCE [LARGE SCALE GENOMIC DNA]</scope>
    <source>
        <strain evidence="1 2">JCM 14718</strain>
    </source>
</reference>
<dbReference type="SUPFAM" id="SSF54909">
    <property type="entry name" value="Dimeric alpha+beta barrel"/>
    <property type="match status" value="1"/>
</dbReference>
<keyword evidence="2" id="KW-1185">Reference proteome</keyword>
<sequence>MAEYRERHERVWPEMVAALSRAGWQNYSLFIDDDGLVVGYVETDDFEQALAAMEKTEVNGRWQAEMGEFFIGLDGRRPDEGMHVLSEYFHLD</sequence>
<name>A0ABN2GAA0_9ACTN</name>
<dbReference type="InterPro" id="IPR011008">
    <property type="entry name" value="Dimeric_a/b-barrel"/>
</dbReference>
<gene>
    <name evidence="1" type="ORF">GCM10009765_16360</name>
</gene>
<dbReference type="PANTHER" id="PTHR34389">
    <property type="entry name" value="L-RHAMNOSE MUTAROTASE"/>
    <property type="match status" value="1"/>
</dbReference>
<evidence type="ECO:0000313" key="1">
    <source>
        <dbReference type="EMBL" id="GAA1667649.1"/>
    </source>
</evidence>
<protein>
    <submittedName>
        <fullName evidence="1">L-rhamnose mutarotase</fullName>
    </submittedName>
</protein>